<name>S9R3K0_SCHOY</name>
<dbReference type="PANTHER" id="PTHR31468">
    <property type="entry name" value="1,3-BETA-GLUCANOSYLTRANSFERASE GAS1"/>
    <property type="match status" value="1"/>
</dbReference>
<dbReference type="AlphaFoldDB" id="S9R3K0"/>
<dbReference type="Gene3D" id="1.20.58.1040">
    <property type="match status" value="1"/>
</dbReference>
<keyword evidence="9" id="KW-1015">Disulfide bond</keyword>
<evidence type="ECO:0000256" key="2">
    <source>
        <dbReference type="ARBA" id="ARBA00004589"/>
    </source>
</evidence>
<evidence type="ECO:0000256" key="5">
    <source>
        <dbReference type="ARBA" id="ARBA00022525"/>
    </source>
</evidence>
<keyword evidence="10" id="KW-0325">Glycoprotein</keyword>
<dbReference type="GO" id="GO:0000902">
    <property type="term" value="P:cell morphogenesis"/>
    <property type="evidence" value="ECO:0007669"/>
    <property type="project" value="EnsemblFungi"/>
</dbReference>
<dbReference type="SUPFAM" id="SSF51445">
    <property type="entry name" value="(Trans)glycosidases"/>
    <property type="match status" value="1"/>
</dbReference>
<dbReference type="GO" id="GO:0030134">
    <property type="term" value="C:COPII-coated ER to Golgi transport vesicle"/>
    <property type="evidence" value="ECO:0007669"/>
    <property type="project" value="EnsemblFungi"/>
</dbReference>
<dbReference type="GO" id="GO:0034399">
    <property type="term" value="C:nuclear periphery"/>
    <property type="evidence" value="ECO:0007669"/>
    <property type="project" value="EnsemblFungi"/>
</dbReference>
<dbReference type="Pfam" id="PF03198">
    <property type="entry name" value="Glyco_hydro_72"/>
    <property type="match status" value="1"/>
</dbReference>
<proteinExistence type="inferred from homology"/>
<evidence type="ECO:0000256" key="6">
    <source>
        <dbReference type="ARBA" id="ARBA00022622"/>
    </source>
</evidence>
<dbReference type="HOGENOM" id="CLU_021855_2_1_1"/>
<evidence type="ECO:0000256" key="3">
    <source>
        <dbReference type="ARBA" id="ARBA00004613"/>
    </source>
</evidence>
<dbReference type="OrthoDB" id="421038at2759"/>
<sequence>MKLSLLSLAAAGLVSLGNLVQASVPPVHVDGRYFWNKNGTRFFIKGIAYQPDSNGDEKYVDPLADKSTCERDVKYLKELSVNTIRVYSVNSSSNHDDCMKIFDDNGIYVLSDLSSPDVSINGKDPSWSVDLFKHYTDVVDSLAPYNNVLGFIAGNEVVQNVNNTDAAAFVKAAVRDVKQYIVNSGHRQIPVGYSTNDEQETRVPMSHYFDCGDKADIVDFYGINIYEWCGDSSIHSSGYDERTKEFQNYTVPVFFSEFGCIQVRPRKFTEVKALFSDEMTDVWSGGVAYEYFQAANKYGVVSVSGDSVSTLTDFPHLSSMYASVQPSPTQSSSMSLTSSGQSCAATQKAWKAATDLPPTPSEDVCECMDKTRQCVVADGVDSSDYGDLFSYVCTKIDCDAISANGTAPGKYGSFSYCDSKQKLNYVLDAYYQQKGGCDFKGSASSVSAASATGACKSYLSAAGSSGTKPISVTPDANAVSKGNGTDNMSSTYGGGGSNGKNGTTSGHQKSAASTSINTNALVALVSMVVGGVAVLCI</sequence>
<feature type="signal peptide" evidence="14">
    <location>
        <begin position="1"/>
        <end position="22"/>
    </location>
</feature>
<evidence type="ECO:0000256" key="7">
    <source>
        <dbReference type="ARBA" id="ARBA00022729"/>
    </source>
</evidence>
<dbReference type="GO" id="GO:0045121">
    <property type="term" value="C:membrane raft"/>
    <property type="evidence" value="ECO:0007669"/>
    <property type="project" value="EnsemblFungi"/>
</dbReference>
<dbReference type="GO" id="GO:0000936">
    <property type="term" value="C:primary cell septum"/>
    <property type="evidence" value="ECO:0007669"/>
    <property type="project" value="EnsemblFungi"/>
</dbReference>
<dbReference type="GO" id="GO:0000917">
    <property type="term" value="P:division septum assembly"/>
    <property type="evidence" value="ECO:0007669"/>
    <property type="project" value="EnsemblFungi"/>
</dbReference>
<keyword evidence="7 14" id="KW-0732">Signal</keyword>
<organism evidence="17 18">
    <name type="scientific">Schizosaccharomyces octosporus (strain yFS286)</name>
    <name type="common">Fission yeast</name>
    <name type="synonym">Octosporomyces octosporus</name>
    <dbReference type="NCBI Taxonomy" id="483514"/>
    <lineage>
        <taxon>Eukaryota</taxon>
        <taxon>Fungi</taxon>
        <taxon>Dikarya</taxon>
        <taxon>Ascomycota</taxon>
        <taxon>Taphrinomycotina</taxon>
        <taxon>Schizosaccharomycetes</taxon>
        <taxon>Schizosaccharomycetales</taxon>
        <taxon>Schizosaccharomycetaceae</taxon>
        <taxon>Schizosaccharomyces</taxon>
    </lineage>
</organism>
<accession>S9R3K0</accession>
<keyword evidence="18" id="KW-1185">Reference proteome</keyword>
<evidence type="ECO:0000256" key="4">
    <source>
        <dbReference type="ARBA" id="ARBA00007528"/>
    </source>
</evidence>
<evidence type="ECO:0000259" key="16">
    <source>
        <dbReference type="SMART" id="SM00768"/>
    </source>
</evidence>
<keyword evidence="5" id="KW-0964">Secreted</keyword>
<keyword evidence="6 14" id="KW-0336">GPI-anchor</keyword>
<dbReference type="SMART" id="SM00768">
    <property type="entry name" value="X8"/>
    <property type="match status" value="1"/>
</dbReference>
<dbReference type="GeneID" id="25029694"/>
<dbReference type="GO" id="GO:0030447">
    <property type="term" value="P:filamentous growth"/>
    <property type="evidence" value="ECO:0007669"/>
    <property type="project" value="EnsemblFungi"/>
</dbReference>
<dbReference type="VEuPathDB" id="FungiDB:SOCG_00710"/>
<dbReference type="InterPro" id="IPR017853">
    <property type="entry name" value="GH"/>
</dbReference>
<dbReference type="GO" id="GO:0005621">
    <property type="term" value="C:cellular bud scar"/>
    <property type="evidence" value="ECO:0007669"/>
    <property type="project" value="EnsemblFungi"/>
</dbReference>
<evidence type="ECO:0000256" key="11">
    <source>
        <dbReference type="ARBA" id="ARBA00023288"/>
    </source>
</evidence>
<dbReference type="Proteomes" id="UP000016088">
    <property type="component" value="Unassembled WGS sequence"/>
</dbReference>
<keyword evidence="11 14" id="KW-0449">Lipoprotein</keyword>
<protein>
    <recommendedName>
        <fullName evidence="14">1,3-beta-glucanosyltransferase</fullName>
        <ecNumber evidence="14">2.4.1.-</ecNumber>
    </recommendedName>
</protein>
<dbReference type="InterPro" id="IPR004886">
    <property type="entry name" value="Glucanosyltransferase"/>
</dbReference>
<evidence type="ECO:0000256" key="1">
    <source>
        <dbReference type="ARBA" id="ARBA00004196"/>
    </source>
</evidence>
<gene>
    <name evidence="17" type="ORF">SOCG_00710</name>
</gene>
<dbReference type="GO" id="GO:0043188">
    <property type="term" value="C:cell septum edging"/>
    <property type="evidence" value="ECO:0007669"/>
    <property type="project" value="EnsemblFungi"/>
</dbReference>
<dbReference type="GO" id="GO:0009897">
    <property type="term" value="C:external side of plasma membrane"/>
    <property type="evidence" value="ECO:0007669"/>
    <property type="project" value="UniProtKB-ARBA"/>
</dbReference>
<reference evidence="17 18" key="1">
    <citation type="journal article" date="2011" name="Science">
        <title>Comparative functional genomics of the fission yeasts.</title>
        <authorList>
            <person name="Rhind N."/>
            <person name="Chen Z."/>
            <person name="Yassour M."/>
            <person name="Thompson D.A."/>
            <person name="Haas B.J."/>
            <person name="Habib N."/>
            <person name="Wapinski I."/>
            <person name="Roy S."/>
            <person name="Lin M.F."/>
            <person name="Heiman D.I."/>
            <person name="Young S.K."/>
            <person name="Furuya K."/>
            <person name="Guo Y."/>
            <person name="Pidoux A."/>
            <person name="Chen H.M."/>
            <person name="Robbertse B."/>
            <person name="Goldberg J.M."/>
            <person name="Aoki K."/>
            <person name="Bayne E.H."/>
            <person name="Berlin A.M."/>
            <person name="Desjardins C.A."/>
            <person name="Dobbs E."/>
            <person name="Dukaj L."/>
            <person name="Fan L."/>
            <person name="FitzGerald M.G."/>
            <person name="French C."/>
            <person name="Gujja S."/>
            <person name="Hansen K."/>
            <person name="Keifenheim D."/>
            <person name="Levin J.Z."/>
            <person name="Mosher R.A."/>
            <person name="Mueller C.A."/>
            <person name="Pfiffner J."/>
            <person name="Priest M."/>
            <person name="Russ C."/>
            <person name="Smialowska A."/>
            <person name="Swoboda P."/>
            <person name="Sykes S.M."/>
            <person name="Vaughn M."/>
            <person name="Vengrova S."/>
            <person name="Yoder R."/>
            <person name="Zeng Q."/>
            <person name="Allshire R."/>
            <person name="Baulcombe D."/>
            <person name="Birren B.W."/>
            <person name="Brown W."/>
            <person name="Ekwall K."/>
            <person name="Kellis M."/>
            <person name="Leatherwood J."/>
            <person name="Levin H."/>
            <person name="Margalit H."/>
            <person name="Martienssen R."/>
            <person name="Nieduszynski C.A."/>
            <person name="Spatafora J.W."/>
            <person name="Friedman N."/>
            <person name="Dalgaard J.Z."/>
            <person name="Baumann P."/>
            <person name="Niki H."/>
            <person name="Regev A."/>
            <person name="Nusbaum C."/>
        </authorList>
    </citation>
    <scope>NUCLEOTIDE SEQUENCE [LARGE SCALE GENOMIC DNA]</scope>
    <source>
        <strain evidence="18">yFS286</strain>
    </source>
</reference>
<feature type="domain" description="X8" evidence="16">
    <location>
        <begin position="372"/>
        <end position="457"/>
    </location>
</feature>
<dbReference type="OMA" id="QDHTECM"/>
<evidence type="ECO:0000256" key="15">
    <source>
        <dbReference type="SAM" id="MobiDB-lite"/>
    </source>
</evidence>
<comment type="subcellular location">
    <subcellularLocation>
        <location evidence="1">Cell envelope</location>
    </subcellularLocation>
    <subcellularLocation>
        <location evidence="14">Cell membrane</location>
        <topology evidence="14">Lipid-anchor</topology>
        <topology evidence="14">GPI-anchor</topology>
    </subcellularLocation>
    <subcellularLocation>
        <location evidence="2">Membrane</location>
        <topology evidence="2">Lipid-anchor</topology>
        <topology evidence="2">GPI-anchor</topology>
    </subcellularLocation>
    <subcellularLocation>
        <location evidence="3">Secreted</location>
    </subcellularLocation>
</comment>
<dbReference type="FunFam" id="3.20.20.80:FF:000038">
    <property type="entry name" value="1,3-beta-glucanosyltransferase"/>
    <property type="match status" value="1"/>
</dbReference>
<keyword evidence="14" id="KW-0808">Transferase</keyword>
<dbReference type="GO" id="GO:0031507">
    <property type="term" value="P:heterochromatin formation"/>
    <property type="evidence" value="ECO:0007669"/>
    <property type="project" value="EnsemblFungi"/>
</dbReference>
<dbReference type="GO" id="GO:0035841">
    <property type="term" value="C:new growing cell tip"/>
    <property type="evidence" value="ECO:0007669"/>
    <property type="project" value="EnsemblFungi"/>
</dbReference>
<keyword evidence="8 14" id="KW-0472">Membrane</keyword>
<dbReference type="Pfam" id="PF07983">
    <property type="entry name" value="X8"/>
    <property type="match status" value="1"/>
</dbReference>
<evidence type="ECO:0000256" key="12">
    <source>
        <dbReference type="ARBA" id="ARBA00023316"/>
    </source>
</evidence>
<keyword evidence="12" id="KW-0961">Cell wall biogenesis/degradation</keyword>
<dbReference type="EMBL" id="KE503207">
    <property type="protein sequence ID" value="EPX72950.1"/>
    <property type="molecule type" value="Genomic_DNA"/>
</dbReference>
<evidence type="ECO:0000256" key="9">
    <source>
        <dbReference type="ARBA" id="ARBA00023157"/>
    </source>
</evidence>
<dbReference type="GO" id="GO:0071970">
    <property type="term" value="P:fungal-type cell wall (1-&gt;3)-beta-D-glucan biosynthetic process"/>
    <property type="evidence" value="ECO:0007669"/>
    <property type="project" value="EnsemblFungi"/>
</dbReference>
<dbReference type="EC" id="2.4.1.-" evidence="14"/>
<evidence type="ECO:0000313" key="18">
    <source>
        <dbReference type="Proteomes" id="UP000016088"/>
    </source>
</evidence>
<dbReference type="GO" id="GO:0007163">
    <property type="term" value="P:establishment or maintenance of cell polarity"/>
    <property type="evidence" value="ECO:0007669"/>
    <property type="project" value="EnsemblFungi"/>
</dbReference>
<dbReference type="GO" id="GO:1905897">
    <property type="term" value="P:regulation of response to endoplasmic reticulum stress"/>
    <property type="evidence" value="ECO:0007669"/>
    <property type="project" value="EnsemblFungi"/>
</dbReference>
<dbReference type="GO" id="GO:0005576">
    <property type="term" value="C:extracellular region"/>
    <property type="evidence" value="ECO:0007669"/>
    <property type="project" value="UniProtKB-SubCell"/>
</dbReference>
<evidence type="ECO:0000256" key="8">
    <source>
        <dbReference type="ARBA" id="ARBA00023136"/>
    </source>
</evidence>
<feature type="region of interest" description="Disordered" evidence="15">
    <location>
        <begin position="472"/>
        <end position="510"/>
    </location>
</feature>
<evidence type="ECO:0000313" key="17">
    <source>
        <dbReference type="EMBL" id="EPX72950.1"/>
    </source>
</evidence>
<dbReference type="Gene3D" id="3.20.20.80">
    <property type="entry name" value="Glycosidases"/>
    <property type="match status" value="1"/>
</dbReference>
<dbReference type="GO" id="GO:0071940">
    <property type="term" value="P:fungal-type cell wall assembly"/>
    <property type="evidence" value="ECO:0007669"/>
    <property type="project" value="EnsemblFungi"/>
</dbReference>
<dbReference type="GO" id="GO:0035840">
    <property type="term" value="C:old growing cell tip"/>
    <property type="evidence" value="ECO:0007669"/>
    <property type="project" value="EnsemblFungi"/>
</dbReference>
<dbReference type="PANTHER" id="PTHR31468:SF2">
    <property type="entry name" value="1,3-BETA-GLUCANOSYLTRANSFERASE GAS1"/>
    <property type="match status" value="1"/>
</dbReference>
<evidence type="ECO:0000256" key="13">
    <source>
        <dbReference type="ARBA" id="ARBA00057368"/>
    </source>
</evidence>
<dbReference type="eggNOG" id="ENOG502QPST">
    <property type="taxonomic scope" value="Eukaryota"/>
</dbReference>
<dbReference type="GO" id="GO:0042124">
    <property type="term" value="F:1,3-beta-glucanosyltransferase activity"/>
    <property type="evidence" value="ECO:0007669"/>
    <property type="project" value="EnsemblFungi"/>
</dbReference>
<comment type="similarity">
    <text evidence="4 14">Belongs to the glycosyl hydrolase 72 family.</text>
</comment>
<dbReference type="InterPro" id="IPR012946">
    <property type="entry name" value="X8"/>
</dbReference>
<comment type="function">
    <text evidence="13 14">Splits internally a 1,3-beta-glucan molecule and transfers the newly generated reducing end (the donor) to the non-reducing end of another 1,3-beta-glucan molecule (the acceptor) forming a 1,3-beta linkage, resulting in the elongation of 1,3-beta-glucan chains in the cell wall.</text>
</comment>
<dbReference type="RefSeq" id="XP_013018584.1">
    <property type="nucleotide sequence ID" value="XM_013163130.1"/>
</dbReference>
<evidence type="ECO:0000256" key="10">
    <source>
        <dbReference type="ARBA" id="ARBA00023180"/>
    </source>
</evidence>
<feature type="chain" id="PRO_5005146801" description="1,3-beta-glucanosyltransferase" evidence="14">
    <location>
        <begin position="23"/>
        <end position="537"/>
    </location>
</feature>
<evidence type="ECO:0000256" key="14">
    <source>
        <dbReference type="RuleBase" id="RU361209"/>
    </source>
</evidence>